<dbReference type="RefSeq" id="WP_156200143.1">
    <property type="nucleotide sequence ID" value="NZ_KQ235880.1"/>
</dbReference>
<dbReference type="GO" id="GO:0006779">
    <property type="term" value="P:porphyrin-containing compound biosynthetic process"/>
    <property type="evidence" value="ECO:0007669"/>
    <property type="project" value="InterPro"/>
</dbReference>
<proteinExistence type="predicted"/>
<comment type="caution">
    <text evidence="2">The sequence shown here is derived from an EMBL/GenBank/DDBJ whole genome shotgun (WGS) entry which is preliminary data.</text>
</comment>
<dbReference type="EMBL" id="ADLK01000028">
    <property type="protein sequence ID" value="KMW17224.1"/>
    <property type="molecule type" value="Genomic_DNA"/>
</dbReference>
<dbReference type="InterPro" id="IPR038071">
    <property type="entry name" value="UROD/MetE-like_sf"/>
</dbReference>
<gene>
    <name evidence="2" type="ORF">HMPREF9470_03877</name>
</gene>
<dbReference type="Gene3D" id="3.20.20.210">
    <property type="match status" value="1"/>
</dbReference>
<dbReference type="PATRIC" id="fig|742734.4.peg.4157"/>
<name>A0A0J9BYB9_9FIRM</name>
<sequence>MQLMTKRERVMAAIRGEEVDKVPFSLWYHLPHLDQDPIALAEEQIHLAKLYDLDFIKMMPFGNYVAQDYGLSVDFFCTRTQPAFERKFGIESPDEWLQIEPLSATYGTYGKQLQLSLQMKKRLKEDIPYVQTIFSPLTVAKKLAGSRVFEDMRNYPDYLHKALAAITETTINFVKANIDAGVSGFFFATQCATRDYLTLEEHSGFGEAYDRRVIEAYADITPFNILHIHGPNTYFKQLAEYPVNCINWHDRWVEPDMKTARTMSDKCFLGGINEKWLEHAEYDEVGEHLRQAVETAGRRSLMLTPGCCIELDTSEKTCWQPLWQLTVCKYNKSGKGG</sequence>
<dbReference type="AlphaFoldDB" id="A0A0J9BYB9"/>
<evidence type="ECO:0000313" key="3">
    <source>
        <dbReference type="Proteomes" id="UP000037392"/>
    </source>
</evidence>
<dbReference type="InterPro" id="IPR052024">
    <property type="entry name" value="Methanogen_methyltrans"/>
</dbReference>
<dbReference type="GO" id="GO:0004853">
    <property type="term" value="F:uroporphyrinogen decarboxylase activity"/>
    <property type="evidence" value="ECO:0007669"/>
    <property type="project" value="InterPro"/>
</dbReference>
<dbReference type="SUPFAM" id="SSF51726">
    <property type="entry name" value="UROD/MetE-like"/>
    <property type="match status" value="1"/>
</dbReference>
<reference evidence="2 3" key="1">
    <citation type="submission" date="2011-04" db="EMBL/GenBank/DDBJ databases">
        <title>The Genome Sequence of Clostridium citroniae WAL-19142.</title>
        <authorList>
            <consortium name="The Broad Institute Genome Sequencing Platform"/>
            <person name="Earl A."/>
            <person name="Ward D."/>
            <person name="Feldgarden M."/>
            <person name="Gevers D."/>
            <person name="Warren Y.A."/>
            <person name="Tyrrell K.L."/>
            <person name="Citron D.M."/>
            <person name="Goldstein E.J."/>
            <person name="Daigneault M."/>
            <person name="Allen-Vercoe E."/>
            <person name="Young S.K."/>
            <person name="Zeng Q."/>
            <person name="Gargeya S."/>
            <person name="Fitzgerald M."/>
            <person name="Haas B."/>
            <person name="Abouelleil A."/>
            <person name="Alvarado L."/>
            <person name="Arachchi H.M."/>
            <person name="Berlin A."/>
            <person name="Brown A."/>
            <person name="Chapman S.B."/>
            <person name="Chen Z."/>
            <person name="Dunbar C."/>
            <person name="Freedman E."/>
            <person name="Gearin G."/>
            <person name="Gellesch M."/>
            <person name="Goldberg J."/>
            <person name="Griggs A."/>
            <person name="Gujja S."/>
            <person name="Heilman E.R."/>
            <person name="Heiman D."/>
            <person name="Howarth C."/>
            <person name="Larson L."/>
            <person name="Lui A."/>
            <person name="MacDonald P.J."/>
            <person name="Mehta T."/>
            <person name="Montmayeur A."/>
            <person name="Murphy C."/>
            <person name="Neiman D."/>
            <person name="Pearson M."/>
            <person name="Priest M."/>
            <person name="Roberts A."/>
            <person name="Saif S."/>
            <person name="Shea T."/>
            <person name="Shenoy N."/>
            <person name="Sisk P."/>
            <person name="Stolte C."/>
            <person name="Sykes S."/>
            <person name="White J."/>
            <person name="Yandava C."/>
            <person name="Wortman J."/>
            <person name="Nusbaum C."/>
            <person name="Birren B."/>
        </authorList>
    </citation>
    <scope>NUCLEOTIDE SEQUENCE [LARGE SCALE GENOMIC DNA]</scope>
    <source>
        <strain evidence="2 3">WAL-19142</strain>
    </source>
</reference>
<evidence type="ECO:0000313" key="2">
    <source>
        <dbReference type="EMBL" id="KMW17224.1"/>
    </source>
</evidence>
<dbReference type="PANTHER" id="PTHR47099">
    <property type="entry name" value="METHYLCOBAMIDE:COM METHYLTRANSFERASE MTBA"/>
    <property type="match status" value="1"/>
</dbReference>
<dbReference type="Pfam" id="PF01208">
    <property type="entry name" value="URO-D"/>
    <property type="match status" value="1"/>
</dbReference>
<feature type="domain" description="Uroporphyrinogen decarboxylase (URO-D)" evidence="1">
    <location>
        <begin position="5"/>
        <end position="316"/>
    </location>
</feature>
<dbReference type="PANTHER" id="PTHR47099:SF1">
    <property type="entry name" value="METHYLCOBAMIDE:COM METHYLTRANSFERASE MTBA"/>
    <property type="match status" value="1"/>
</dbReference>
<dbReference type="OrthoDB" id="7375127at2"/>
<accession>A0A0J9BYB9</accession>
<dbReference type="Proteomes" id="UP000037392">
    <property type="component" value="Unassembled WGS sequence"/>
</dbReference>
<protein>
    <recommendedName>
        <fullName evidence="1">Uroporphyrinogen decarboxylase (URO-D) domain-containing protein</fullName>
    </recommendedName>
</protein>
<evidence type="ECO:0000259" key="1">
    <source>
        <dbReference type="Pfam" id="PF01208"/>
    </source>
</evidence>
<organism evidence="2 3">
    <name type="scientific">[Clostridium] citroniae WAL-19142</name>
    <dbReference type="NCBI Taxonomy" id="742734"/>
    <lineage>
        <taxon>Bacteria</taxon>
        <taxon>Bacillati</taxon>
        <taxon>Bacillota</taxon>
        <taxon>Clostridia</taxon>
        <taxon>Lachnospirales</taxon>
        <taxon>Lachnospiraceae</taxon>
        <taxon>Enterocloster</taxon>
    </lineage>
</organism>
<dbReference type="InterPro" id="IPR000257">
    <property type="entry name" value="Uroporphyrinogen_deCOase"/>
</dbReference>